<dbReference type="HOGENOM" id="CLU_060372_0_0_1"/>
<evidence type="ECO:0000313" key="2">
    <source>
        <dbReference type="EMBL" id="CEJ80610.1"/>
    </source>
</evidence>
<evidence type="ECO:0000313" key="3">
    <source>
        <dbReference type="Proteomes" id="UP000039046"/>
    </source>
</evidence>
<dbReference type="SUPFAM" id="SSF56300">
    <property type="entry name" value="Metallo-dependent phosphatases"/>
    <property type="match status" value="1"/>
</dbReference>
<dbReference type="OrthoDB" id="550558at2759"/>
<gene>
    <name evidence="2" type="ORF">VHEMI00784</name>
</gene>
<sequence length="276" mass="31534">MKIASRCLSPLRRPSFPIQVQSDLHLELGHQYATYRFPATAPFLLLAGDVGCLKDYAAYKNFLSAQASRFDRIFLVLGNHEFHGSEYQDAIATAKSLCQEPCLDDKVTLLHKTRWDDPASEFTILGCTLWSRVMETATETAQRRVSDFSSISHWTVEMHNQRHHDESSWLFEQVDILRQLNRRVLIATHHAPLLSNTASPRHHDSPIKSCFGTDLIGQHSLPGVKTWVFGHTHYNTDFQHTGIRVLANQRGYVYPEKRQGREQGECQFDAAKFIQA</sequence>
<dbReference type="Pfam" id="PF00149">
    <property type="entry name" value="Metallophos"/>
    <property type="match status" value="1"/>
</dbReference>
<keyword evidence="3" id="KW-1185">Reference proteome</keyword>
<dbReference type="Proteomes" id="UP000039046">
    <property type="component" value="Unassembled WGS sequence"/>
</dbReference>
<evidence type="ECO:0000259" key="1">
    <source>
        <dbReference type="Pfam" id="PF00149"/>
    </source>
</evidence>
<accession>A0A0A1T3E5</accession>
<dbReference type="PANTHER" id="PTHR37844:SF2">
    <property type="entry name" value="SER_THR PROTEIN PHOSPHATASE SUPERFAMILY (AFU_ORTHOLOGUE AFUA_1G14840)"/>
    <property type="match status" value="1"/>
</dbReference>
<dbReference type="EMBL" id="CDHN01000001">
    <property type="protein sequence ID" value="CEJ80610.1"/>
    <property type="molecule type" value="Genomic_DNA"/>
</dbReference>
<dbReference type="InterPro" id="IPR029052">
    <property type="entry name" value="Metallo-depent_PP-like"/>
</dbReference>
<protein>
    <recommendedName>
        <fullName evidence="1">Calcineurin-like phosphoesterase domain-containing protein</fullName>
    </recommendedName>
</protein>
<dbReference type="GO" id="GO:0016787">
    <property type="term" value="F:hydrolase activity"/>
    <property type="evidence" value="ECO:0007669"/>
    <property type="project" value="InterPro"/>
</dbReference>
<reference evidence="2 3" key="1">
    <citation type="journal article" date="2015" name="Genome Announc.">
        <title>Draft Genome Sequence and Gene Annotation of the Entomopathogenic Fungus Verticillium hemipterigenum.</title>
        <authorList>
            <person name="Horn F."/>
            <person name="Habel A."/>
            <person name="Scharf D.H."/>
            <person name="Dworschak J."/>
            <person name="Brakhage A.A."/>
            <person name="Guthke R."/>
            <person name="Hertweck C."/>
            <person name="Linde J."/>
        </authorList>
    </citation>
    <scope>NUCLEOTIDE SEQUENCE [LARGE SCALE GENOMIC DNA]</scope>
</reference>
<organism evidence="2 3">
    <name type="scientific">[Torrubiella] hemipterigena</name>
    <dbReference type="NCBI Taxonomy" id="1531966"/>
    <lineage>
        <taxon>Eukaryota</taxon>
        <taxon>Fungi</taxon>
        <taxon>Dikarya</taxon>
        <taxon>Ascomycota</taxon>
        <taxon>Pezizomycotina</taxon>
        <taxon>Sordariomycetes</taxon>
        <taxon>Hypocreomycetidae</taxon>
        <taxon>Hypocreales</taxon>
        <taxon>Clavicipitaceae</taxon>
        <taxon>Clavicipitaceae incertae sedis</taxon>
        <taxon>'Torrubiella' clade</taxon>
    </lineage>
</organism>
<dbReference type="AlphaFoldDB" id="A0A0A1T3E5"/>
<feature type="domain" description="Calcineurin-like phosphoesterase" evidence="1">
    <location>
        <begin position="20"/>
        <end position="234"/>
    </location>
</feature>
<name>A0A0A1T3E5_9HYPO</name>
<dbReference type="InterPro" id="IPR004843">
    <property type="entry name" value="Calcineurin-like_PHP"/>
</dbReference>
<dbReference type="Gene3D" id="3.60.21.10">
    <property type="match status" value="1"/>
</dbReference>
<proteinExistence type="predicted"/>
<dbReference type="PANTHER" id="PTHR37844">
    <property type="entry name" value="SER/THR PROTEIN PHOSPHATASE SUPERFAMILY (AFU_ORTHOLOGUE AFUA_1G14840)"/>
    <property type="match status" value="1"/>
</dbReference>